<feature type="region of interest" description="Disordered" evidence="10">
    <location>
        <begin position="623"/>
        <end position="653"/>
    </location>
</feature>
<feature type="region of interest" description="Disordered" evidence="10">
    <location>
        <begin position="257"/>
        <end position="279"/>
    </location>
</feature>
<evidence type="ECO:0000256" key="10">
    <source>
        <dbReference type="SAM" id="MobiDB-lite"/>
    </source>
</evidence>
<dbReference type="SUPFAM" id="SSF57424">
    <property type="entry name" value="LDL receptor-like module"/>
    <property type="match status" value="3"/>
</dbReference>
<evidence type="ECO:0000259" key="11">
    <source>
        <dbReference type="PROSITE" id="PS50038"/>
    </source>
</evidence>
<dbReference type="InterPro" id="IPR020067">
    <property type="entry name" value="Frizzled_dom"/>
</dbReference>
<keyword evidence="7 9" id="KW-1015">Disulfide bond</keyword>
<feature type="compositionally biased region" description="Polar residues" evidence="10">
    <location>
        <begin position="43"/>
        <end position="52"/>
    </location>
</feature>
<dbReference type="InterPro" id="IPR023415">
    <property type="entry name" value="LDLR_class-A_CS"/>
</dbReference>
<dbReference type="Gene3D" id="4.10.400.10">
    <property type="entry name" value="Low-density Lipoprotein Receptor"/>
    <property type="match status" value="3"/>
</dbReference>
<feature type="disulfide bond" evidence="9">
    <location>
        <begin position="720"/>
        <end position="738"/>
    </location>
</feature>
<evidence type="ECO:0000256" key="8">
    <source>
        <dbReference type="PROSITE-ProRule" id="PRU00090"/>
    </source>
</evidence>
<feature type="compositionally biased region" description="Polar residues" evidence="10">
    <location>
        <begin position="538"/>
        <end position="559"/>
    </location>
</feature>
<dbReference type="PROSITE" id="PS01209">
    <property type="entry name" value="LDLRA_1"/>
    <property type="match status" value="2"/>
</dbReference>
<evidence type="ECO:0000256" key="6">
    <source>
        <dbReference type="ARBA" id="ARBA00023136"/>
    </source>
</evidence>
<feature type="region of interest" description="Disordered" evidence="10">
    <location>
        <begin position="28"/>
        <end position="107"/>
    </location>
</feature>
<evidence type="ECO:0000256" key="2">
    <source>
        <dbReference type="ARBA" id="ARBA00022692"/>
    </source>
</evidence>
<gene>
    <name evidence="12" type="ORF">CHILSU_LOCUS8610</name>
</gene>
<feature type="compositionally biased region" description="Basic and acidic residues" evidence="10">
    <location>
        <begin position="565"/>
        <end position="579"/>
    </location>
</feature>
<feature type="disulfide bond" evidence="9">
    <location>
        <begin position="406"/>
        <end position="418"/>
    </location>
</feature>
<dbReference type="InterPro" id="IPR036055">
    <property type="entry name" value="LDL_receptor-like_sf"/>
</dbReference>
<evidence type="ECO:0000256" key="5">
    <source>
        <dbReference type="ARBA" id="ARBA00022989"/>
    </source>
</evidence>
<evidence type="ECO:0000313" key="12">
    <source>
        <dbReference type="EMBL" id="CAH0405251.1"/>
    </source>
</evidence>
<dbReference type="CDD" id="cd00112">
    <property type="entry name" value="LDLa"/>
    <property type="match status" value="3"/>
</dbReference>
<organism evidence="12 13">
    <name type="scientific">Chilo suppressalis</name>
    <name type="common">Asiatic rice borer moth</name>
    <dbReference type="NCBI Taxonomy" id="168631"/>
    <lineage>
        <taxon>Eukaryota</taxon>
        <taxon>Metazoa</taxon>
        <taxon>Ecdysozoa</taxon>
        <taxon>Arthropoda</taxon>
        <taxon>Hexapoda</taxon>
        <taxon>Insecta</taxon>
        <taxon>Pterygota</taxon>
        <taxon>Neoptera</taxon>
        <taxon>Endopterygota</taxon>
        <taxon>Lepidoptera</taxon>
        <taxon>Glossata</taxon>
        <taxon>Ditrysia</taxon>
        <taxon>Pyraloidea</taxon>
        <taxon>Crambidae</taxon>
        <taxon>Crambinae</taxon>
        <taxon>Chilo</taxon>
    </lineage>
</organism>
<evidence type="ECO:0000256" key="7">
    <source>
        <dbReference type="ARBA" id="ARBA00023157"/>
    </source>
</evidence>
<comment type="caution">
    <text evidence="9">Lacks conserved residue(s) required for the propagation of feature annotation.</text>
</comment>
<dbReference type="CDD" id="cd07066">
    <property type="entry name" value="CRD_FZ"/>
    <property type="match status" value="1"/>
</dbReference>
<dbReference type="Pfam" id="PF00057">
    <property type="entry name" value="Ldl_recept_a"/>
    <property type="match status" value="3"/>
</dbReference>
<evidence type="ECO:0000256" key="1">
    <source>
        <dbReference type="ARBA" id="ARBA00004401"/>
    </source>
</evidence>
<dbReference type="SUPFAM" id="SSF63501">
    <property type="entry name" value="Frizzled cysteine-rich domain"/>
    <property type="match status" value="1"/>
</dbReference>
<feature type="disulfide bond" evidence="9">
    <location>
        <begin position="450"/>
        <end position="468"/>
    </location>
</feature>
<evidence type="ECO:0000313" key="13">
    <source>
        <dbReference type="Proteomes" id="UP001153292"/>
    </source>
</evidence>
<proteinExistence type="predicted"/>
<keyword evidence="13" id="KW-1185">Reference proteome</keyword>
<feature type="compositionally biased region" description="Basic and acidic residues" evidence="10">
    <location>
        <begin position="483"/>
        <end position="493"/>
    </location>
</feature>
<keyword evidence="5" id="KW-1133">Transmembrane helix</keyword>
<dbReference type="Gene3D" id="1.10.2000.10">
    <property type="entry name" value="Frizzled cysteine-rich domain"/>
    <property type="match status" value="1"/>
</dbReference>
<feature type="compositionally biased region" description="Polar residues" evidence="10">
    <location>
        <begin position="68"/>
        <end position="84"/>
    </location>
</feature>
<feature type="compositionally biased region" description="Polar residues" evidence="10">
    <location>
        <begin position="678"/>
        <end position="690"/>
    </location>
</feature>
<sequence>MPDNINTGMDSANGTYWDPVAASAGAQTYKGVGRSEEKPKLKNFTQPQSTKTTEIDFYDADTERTHETQSNVISATQSSATNKLPAQPVFPDHLTPEVQYGNEKADSDKLRNAKMIEESNDVPDDSTLKPHITQKPEKPLQIFFKDGNGVTTTTSTETIVKAETLNDLTNYGEKFTTKRTGSPAFKPQPPAYRQYYVFSDISRKTTPQVYQHDPEVPSKNQEFYPPRRPANVDISFTSGHSKLFGISIEDAEKMKSTTQTSTYNTRVSPTLPTWRDGDDSTTKKYPVNINYDVPQCGSTRLAFCRGVLPYDLAGPSAIVNGVELLQLLPQVEYLVATNCSERVRQFMCALLEPECNPPPYPPKMPCYNLCKTITDSCEGLIPRELSAAFNCNQYSSSNCVAAKSPCYQREFQCGDGSCVPRDWICDGAQDCANGEDEAKCVICEPNEYRCESGGCIQSRWMCDGYSDCPNGEDELPTVCEAHGGARAESHPAEPGEESAGSAPAPAVRKPNQPQPSRSGRFRNQKIGDNDSSKELLVTSDSSNALRRNFTRRPSLSRLTPYTRPALKEPKVKPQEPPKEENEENSTVILHVERKKPTNLTPKPESVEDVNIGDLGFFEDAEKEVANTEKPDSSPQQPNTFAGVPTVPDPDLTHLDSTINKLEKVIDGASLLRKAVAQQEIQDSPESNNTTVEKEEFSAPVFSPGSVSAHASPCPSGELRCVDGRCITLAQLCDGTIDCTDHADEDNCYA</sequence>
<dbReference type="InterPro" id="IPR036790">
    <property type="entry name" value="Frizzled_dom_sf"/>
</dbReference>
<dbReference type="SMART" id="SM00192">
    <property type="entry name" value="LDLa"/>
    <property type="match status" value="3"/>
</dbReference>
<reference evidence="12" key="1">
    <citation type="submission" date="2021-12" db="EMBL/GenBank/DDBJ databases">
        <authorList>
            <person name="King R."/>
        </authorList>
    </citation>
    <scope>NUCLEOTIDE SEQUENCE</scope>
</reference>
<feature type="region of interest" description="Disordered" evidence="10">
    <location>
        <begin position="676"/>
        <end position="708"/>
    </location>
</feature>
<keyword evidence="3" id="KW-0677">Repeat</keyword>
<dbReference type="Proteomes" id="UP001153292">
    <property type="component" value="Chromosome 4"/>
</dbReference>
<feature type="domain" description="FZ" evidence="11">
    <location>
        <begin position="291"/>
        <end position="402"/>
    </location>
</feature>
<keyword evidence="2" id="KW-0812">Transmembrane</keyword>
<feature type="compositionally biased region" description="Polar residues" evidence="10">
    <location>
        <begin position="257"/>
        <end position="271"/>
    </location>
</feature>
<dbReference type="InterPro" id="IPR002172">
    <property type="entry name" value="LDrepeatLR_classA_rpt"/>
</dbReference>
<dbReference type="PANTHER" id="PTHR24270">
    <property type="entry name" value="LOW-DENSITY LIPOPROTEIN RECEPTOR-RELATED"/>
    <property type="match status" value="1"/>
</dbReference>
<dbReference type="EMBL" id="OU963897">
    <property type="protein sequence ID" value="CAH0405251.1"/>
    <property type="molecule type" value="Genomic_DNA"/>
</dbReference>
<dbReference type="PANTHER" id="PTHR24270:SF57">
    <property type="entry name" value="FI24007P1"/>
    <property type="match status" value="1"/>
</dbReference>
<dbReference type="PROSITE" id="PS50038">
    <property type="entry name" value="FZ"/>
    <property type="match status" value="1"/>
</dbReference>
<dbReference type="Pfam" id="PF01392">
    <property type="entry name" value="Fz"/>
    <property type="match status" value="1"/>
</dbReference>
<protein>
    <recommendedName>
        <fullName evidence="11">FZ domain-containing protein</fullName>
    </recommendedName>
</protein>
<name>A0ABN8BAS6_CHISP</name>
<evidence type="ECO:0000256" key="9">
    <source>
        <dbReference type="PROSITE-ProRule" id="PRU00124"/>
    </source>
</evidence>
<keyword evidence="6" id="KW-0472">Membrane</keyword>
<dbReference type="PRINTS" id="PR00261">
    <property type="entry name" value="LDLRECEPTOR"/>
</dbReference>
<feature type="disulfide bond" evidence="9">
    <location>
        <begin position="713"/>
        <end position="725"/>
    </location>
</feature>
<feature type="region of interest" description="Disordered" evidence="10">
    <location>
        <begin position="483"/>
        <end position="609"/>
    </location>
</feature>
<evidence type="ECO:0000256" key="4">
    <source>
        <dbReference type="ARBA" id="ARBA00022968"/>
    </source>
</evidence>
<keyword evidence="4" id="KW-0735">Signal-anchor</keyword>
<feature type="disulfide bond" evidence="9">
    <location>
        <begin position="425"/>
        <end position="440"/>
    </location>
</feature>
<feature type="disulfide bond" evidence="9">
    <location>
        <begin position="413"/>
        <end position="431"/>
    </location>
</feature>
<feature type="disulfide bond" evidence="9">
    <location>
        <begin position="443"/>
        <end position="455"/>
    </location>
</feature>
<dbReference type="InterPro" id="IPR050685">
    <property type="entry name" value="LDLR"/>
</dbReference>
<evidence type="ECO:0000256" key="3">
    <source>
        <dbReference type="ARBA" id="ARBA00022737"/>
    </source>
</evidence>
<dbReference type="PROSITE" id="PS50068">
    <property type="entry name" value="LDLRA_2"/>
    <property type="match status" value="3"/>
</dbReference>
<feature type="disulfide bond" evidence="8">
    <location>
        <begin position="339"/>
        <end position="377"/>
    </location>
</feature>
<accession>A0ABN8BAS6</accession>
<comment type="subcellular location">
    <subcellularLocation>
        <location evidence="1">Cell membrane</location>
        <topology evidence="1">Single-pass type II membrane protein</topology>
    </subcellularLocation>
</comment>
<feature type="disulfide bond" evidence="9">
    <location>
        <begin position="732"/>
        <end position="747"/>
    </location>
</feature>